<dbReference type="NCBIfam" id="TIGR03071">
    <property type="entry name" value="couple_hipA"/>
    <property type="match status" value="1"/>
</dbReference>
<gene>
    <name evidence="2" type="ORF">QYS47_07495</name>
</gene>
<evidence type="ECO:0000313" key="2">
    <source>
        <dbReference type="EMBL" id="WKK82003.1"/>
    </source>
</evidence>
<dbReference type="EMBL" id="CP129968">
    <property type="protein sequence ID" value="WKK82003.1"/>
    <property type="molecule type" value="Genomic_DNA"/>
</dbReference>
<name>A0AA49GDG3_9BACT</name>
<evidence type="ECO:0000259" key="1">
    <source>
        <dbReference type="Pfam" id="PF13657"/>
    </source>
</evidence>
<dbReference type="AlphaFoldDB" id="A0AA49GDG3"/>
<dbReference type="Proteomes" id="UP001232019">
    <property type="component" value="Chromosome"/>
</dbReference>
<protein>
    <submittedName>
        <fullName evidence="2">HipA N-terminal domain-containing protein</fullName>
    </submittedName>
</protein>
<accession>A0AA49GDG3</accession>
<dbReference type="Pfam" id="PF13657">
    <property type="entry name" value="Couple_hipA"/>
    <property type="match status" value="1"/>
</dbReference>
<reference evidence="2" key="1">
    <citation type="submission" date="2023-08" db="EMBL/GenBank/DDBJ databases">
        <title>Comparative genomics and taxonomic characterization of three novel marine species of genus Marivirga.</title>
        <authorList>
            <person name="Muhammad N."/>
            <person name="Kim S.-G."/>
        </authorList>
    </citation>
    <scope>NUCLEOTIDE SEQUENCE</scope>
    <source>
        <strain evidence="2">BKB1-2</strain>
    </source>
</reference>
<dbReference type="InterPro" id="IPR017508">
    <property type="entry name" value="HipA_N1"/>
</dbReference>
<sequence length="107" mass="12071">MKAAVYNNKVLAAYLEKTQEGEYLFEYDQAYLKDPESTAISLTLPKSAKPYQSKVLFPFFFGLLSEGVNKLTQCKLLKIDEEDHFSLLLKTAARDTIGAITVKEISE</sequence>
<organism evidence="2">
    <name type="scientific">Marivirga arenosa</name>
    <dbReference type="NCBI Taxonomy" id="3059076"/>
    <lineage>
        <taxon>Bacteria</taxon>
        <taxon>Pseudomonadati</taxon>
        <taxon>Bacteroidota</taxon>
        <taxon>Cytophagia</taxon>
        <taxon>Cytophagales</taxon>
        <taxon>Marivirgaceae</taxon>
        <taxon>Marivirga</taxon>
    </lineage>
</organism>
<dbReference type="KEGG" id="marp:QYS47_07495"/>
<feature type="domain" description="HipA N-terminal subdomain 1" evidence="1">
    <location>
        <begin position="4"/>
        <end position="102"/>
    </location>
</feature>
<proteinExistence type="predicted"/>
<dbReference type="RefSeq" id="WP_302127552.1">
    <property type="nucleotide sequence ID" value="NZ_CP129968.2"/>
</dbReference>